<keyword evidence="15" id="KW-1043">Host membrane</keyword>
<dbReference type="InterPro" id="IPR016024">
    <property type="entry name" value="ARM-type_fold"/>
</dbReference>
<dbReference type="PANTHER" id="PTHR21228:SF40">
    <property type="entry name" value="LD45607P"/>
    <property type="match status" value="1"/>
</dbReference>
<name>A0A2D3TCR2_9ENTR</name>
<dbReference type="Gene3D" id="3.40.50.11050">
    <property type="match status" value="1"/>
</dbReference>
<evidence type="ECO:0000256" key="19">
    <source>
        <dbReference type="ARBA" id="ARBA00023200"/>
    </source>
</evidence>
<gene>
    <name evidence="23" type="ORF">BJP43_04170</name>
</gene>
<evidence type="ECO:0000256" key="18">
    <source>
        <dbReference type="ARBA" id="ARBA00023136"/>
    </source>
</evidence>
<reference evidence="24" key="1">
    <citation type="submission" date="2016-10" db="EMBL/GenBank/DDBJ databases">
        <authorList>
            <person name="Chevignon G."/>
        </authorList>
    </citation>
    <scope>NUCLEOTIDE SEQUENCE [LARGE SCALE GENOMIC DNA]</scope>
    <source>
        <strain evidence="24">ZA17</strain>
    </source>
</reference>
<evidence type="ECO:0000256" key="9">
    <source>
        <dbReference type="ARBA" id="ARBA00022723"/>
    </source>
</evidence>
<dbReference type="InterPro" id="IPR020974">
    <property type="entry name" value="CPD_dom"/>
</dbReference>
<evidence type="ECO:0000256" key="12">
    <source>
        <dbReference type="ARBA" id="ARBA00022807"/>
    </source>
</evidence>
<evidence type="ECO:0000256" key="3">
    <source>
        <dbReference type="ARBA" id="ARBA00004613"/>
    </source>
</evidence>
<dbReference type="Gene3D" id="2.130.10.130">
    <property type="entry name" value="Integrin alpha, N-terminal"/>
    <property type="match status" value="1"/>
</dbReference>
<dbReference type="GO" id="GO:0008289">
    <property type="term" value="F:lipid binding"/>
    <property type="evidence" value="ECO:0007669"/>
    <property type="project" value="UniProtKB-KW"/>
</dbReference>
<evidence type="ECO:0000256" key="2">
    <source>
        <dbReference type="ARBA" id="ARBA00004165"/>
    </source>
</evidence>
<dbReference type="InterPro" id="IPR038383">
    <property type="entry name" value="CPD_dom_sf"/>
</dbReference>
<feature type="domain" description="Peptidase C80" evidence="22">
    <location>
        <begin position="1476"/>
        <end position="1669"/>
    </location>
</feature>
<proteinExistence type="predicted"/>
<keyword evidence="7" id="KW-0645">Protease</keyword>
<dbReference type="GO" id="GO:0044164">
    <property type="term" value="C:host cell cytosol"/>
    <property type="evidence" value="ECO:0007669"/>
    <property type="project" value="UniProtKB-SubCell"/>
</dbReference>
<dbReference type="GO" id="GO:0003723">
    <property type="term" value="F:RNA binding"/>
    <property type="evidence" value="ECO:0007669"/>
    <property type="project" value="TreeGrafter"/>
</dbReference>
<evidence type="ECO:0000256" key="17">
    <source>
        <dbReference type="ARBA" id="ARBA00023121"/>
    </source>
</evidence>
<dbReference type="SUPFAM" id="SSF51120">
    <property type="entry name" value="beta-Roll"/>
    <property type="match status" value="2"/>
</dbReference>
<dbReference type="GO" id="GO:0016740">
    <property type="term" value="F:transferase activity"/>
    <property type="evidence" value="ECO:0007669"/>
    <property type="project" value="UniProtKB-KW"/>
</dbReference>
<sequence length="3434" mass="385000">MLNLDNKSIEEINEYFKRIISKPNPPLKDLSYLVTFFSRNSRNQTCEKAAISIANYVKQVDLERIRPPVVVLCALANAFSKWPRKKPMEDAVRKIAKQIQKIARIHYKNRNLSQFRPQELANLANAFAKWPDEYMKPAALEIAKQIQDKDRNLSQFTPQGLGNLANAFSKWAGDEMKPAVLEIAKQIQTIAKIQDKNKNLSQFKPQELANLGNAFAKWPDENMKPATLEIAKQIQNKNKNLSEFNEQDLANLANAFSKWAGDEMKPAVLEIAKQIQNLTKIEDKNKTLSEFTPQALANLANAFAKWPDKYMKPAALKIAEQIQNSKSLPQLRPQELSNLAHAFAKWPDEDMKPAVLEIAKQIQNRESLSEFTPQALANLANAFAKWVSDEMKPAVLKIAEQIQNKNKNLSKFNEQELASLANAFAKWPDENMKPAALKIAKQIQNKNKNLSEFNEQSLANLAHAFARWPEEESMKISVLDIATKIQTSDLSKFTPQNLANLANAFNKFFLETSADPFYEGLNRIQQFILKSLQSWLNEMDFLSATMLLKAYSNHSDLYDQIAAPLLKRIEILINGDDSKKRIKGINLETLGNLSMGLWPLIKPSSSPLKDRALTVLEKLFPDIQRKLGFMSNPQQQFNQEEATQSRFMALTCYQLLKVYDQVKEKTLKPQLKASIQSWLKNVLTQQADNILIQDLSAYSWNLIADLENRSFSGSTDSTLDTFTQRHEQTLSTREPAQWKQPYSSLFEGFEHPPRISDDRGKLTLISTNIKGTEQGRRELPYSLLGRFINQQQAQAEMIEVALPGNLSGYLLDKLIYLKKKPYRIDLFGGNRMKRPSDKLEDILSGKTSDHYGTIIGVPVSETSTEATFTQFISKLFPNKESFWYFQRMLMAQPKNGDQGNALEGRFKIQVFGNREADTEHPFVLKNSDNAEIKLRLHDGTGFIKQSLAEKMTGLKAIKYAQKTSNTGAEEQHQGKVVPPTELNYLPTQALQHYTMTLPEEVKAEIITKLREKINFLDNHSGDPNETAFKLLLYRLLTSAGISGRSLIAIPSSDDQVHSTRLKTRTDGTIMGRAPYDQANLVPVSQEKISAKSNTAQFLDKSQIIQYTLVVENKTQSTSTRTSAPPMSFAKGLLVVVPDEFWPDAYSQSDIAISQADIKTHSSWKSKKGDEFSQDGPLNARGALVALDIFDGRDAVAIPIKDQEYMSGDFDGDRIFVMDEGYRKLQEAIQEKYDRHKKDPTRAEKPAKTYNSAFDENGRYLFGRSKQIGATKKKVLEHFSGLQNAFLALSEDKKQTVAKATWDALKQKHPKALCLSPKNLTPKKEWLLHFFSFAIKAGTDAYKTLTDIDFFADCLPVLQRTFSKNKVSMAVPYTKWLARLIAKNSLDVQSIKQSLIDNPTLAGELMKISLEALKPRIESYKNKIAVDRQVDRLSHHSNRQKAKTHLYAPEVPLRRRLVKQWSQPNFQPHSHKNSAPSSLRPDNPKTAIRMIVQLEDDEVVRDSAKNLFLKHSSQSVLFQRDQAGTLRLVQGDTNVFKSARQYGSLKFFYVGYGRSVQGDSLNSQSLAGCSASELAQIHHNMYLYVKEKAQVPSSSEPIPVEEVALIGCHLANTDGSGYLYDFASKLTVIPSAVLPQKIVGYKDKIHITDQEDPQGVGHREPFSAEQDKSSTRLGLTLNDSKTDYLQPLQTRVTTLLALTDNLAHGKVSLSSLTPDNLTQINACFLREGQTSTHLVQEAVDVLFNPKTYQQWRSRLAVLQAEPIPESFEALPIPEVEARFQAQHPEKLSEYLTQIAKDYPKVKIQIRTNDFSGQTRLPLHGEAGLRGALGLNLAFLTAHDKSPQLGRDFIDVVELRYLIEEHRAGILSPSDQQRLQEFQRFFAMDSLDPLNPAEVNAFLKPLRSRSFEPNQQYLLRWGHQVLTLTTRQTQEGSTVTLYHLHWGLFTFTHTSHSRNIEAAQTFLEKTFHSLNALDIRQVDLPLAKAHLTQLNTLSARLERLKTQTPYFSLSSRQQRWFNRSQKGMNYYSYFMIIKDLLRYYQTDSFDHLSKEDKEQWIAHRNQSIATLVSNLGIDGSQYGLSRFQKAVIRQGLVAQQTSGVNTLSRNHLSQLRWSGRAFVYLSFLSAAWDIFFTYDSFSKLKTTSDPGVRQDLIVSGTLSATSVTVTIGLAFAMALGGTAAAVAGPVGLVSAAFMAVTAHIYSAVKETQEIKKYSPTMSPWEEFKTGVRTFLNIKQPAHLLNPMRYIETKETAKANFQALQKTSMRAFARTQKGVGTVYYSDRLVTLKAGRYLALKGIDRFLFTVLTRVVSIIGEGSVIDTFEEEITPEKKIDVLQKYQNKKLSDGSPRYTNLHFVETPYEFYTPEGITDRDETSLSELKHVESQSYQEKVGELWLEFEEREPPISLTASIEPMRTDHHVKKGDMNGDGIEDIMIFSPNGLYVSEGNRQGYFEKPRRIDDVPSLYYGPGGAVLNLPCFVGNIDGNGRADIIIAQPVNNETLPLDIYSAQENGTFSKNTLSLSLSAYQAGYGKKQLYYRPILYTSPGLLLDLDGDGHLDLLVPVSAFSDHHEVLVYFGNAQGTFDSQGVILEPSSKTTLQSLDRMKEGQYAYQLKGDFNGDGQADALFVTKNGRYSLIFSATNAIIRPSSFLTAKTRAGERKFTVFFGEPLAGLAKVYGSTSSQLQATDMNDDGLDDLIFIQDDGHFVVFETQPDGCLVQRETSPEMRKNGQSFYRNRLTIKKEQSILGVFSGSKNAVLDKKLLSVNQKGEVFAHPFYTDVPPNESVYITSGGGNDTITGVPGKKNIFEVGIGRVHLTGGVLSDRFLLVTSSVPDQPGMLDGGDNPEGPDEYTDTLETLITPEGKKGWLINLGEEGYIAHIDTPDQKIAHLNRIENASGHAQTHDQLIGNAKNNILDGKGGIDHLIGDDGNDVLMLQAGIADGGKGTDLYFIYQSGTHAQIIIKETLMESSIISLNYRADQIQSVKIDGQHIAVNLLNDNGVAVTTLKLENAYNKEGLLQHNYLINSRDGIVMFGFPEYAPAPINLSTPVSITLGALYNPDLDRSFQTRTQGRVSRDIRVIQDASNNRVTVGDQISQLPSFLSLHPRDTRFHDDLIGGRNLSILSSMMGSDHLKGQKGTHLYLIQPHPGDQGQEVVIEHLFQGEYTVGLPFDFGSAVFEKDGDDLMIFSGTERHKKKTIRLKSGMTPDQNQTLFILSGTDRKEVEINHNEVRIKENTKTSGEKNFLQISHPSQVRGKEIETENGNYMILHQIEKNIPLFAGREENTIATNQGEKDISGGPGNDLLYGDTGNDHYLFGRGDEADQIIQIIDSGGNDTLTLSGDITPEQVWIKKEGKNLKISVGDSDSKDNVTVVGHFNEDRKAALETIELKEKKYSLGSMLDAMASLEDKTPKTLVQMCSNFSVSCLSEQIIGHASQVL</sequence>
<evidence type="ECO:0000256" key="21">
    <source>
        <dbReference type="SAM" id="MobiDB-lite"/>
    </source>
</evidence>
<keyword evidence="9" id="KW-0479">Metal-binding</keyword>
<evidence type="ECO:0000256" key="10">
    <source>
        <dbReference type="ARBA" id="ARBA00022737"/>
    </source>
</evidence>
<evidence type="ECO:0000256" key="1">
    <source>
        <dbReference type="ARBA" id="ARBA00001946"/>
    </source>
</evidence>
<dbReference type="Pfam" id="PF11713">
    <property type="entry name" value="Peptidase_C80"/>
    <property type="match status" value="1"/>
</dbReference>
<dbReference type="Gene3D" id="2.150.10.10">
    <property type="entry name" value="Serralysin-like metalloprotease, C-terminal"/>
    <property type="match status" value="2"/>
</dbReference>
<keyword evidence="18" id="KW-0472">Membrane</keyword>
<evidence type="ECO:0000256" key="5">
    <source>
        <dbReference type="ARBA" id="ARBA00022525"/>
    </source>
</evidence>
<dbReference type="GO" id="GO:0090729">
    <property type="term" value="F:toxin activity"/>
    <property type="evidence" value="ECO:0007669"/>
    <property type="project" value="UniProtKB-KW"/>
</dbReference>
<evidence type="ECO:0000256" key="20">
    <source>
        <dbReference type="ARBA" id="ARBA00023586"/>
    </source>
</evidence>
<evidence type="ECO:0000256" key="7">
    <source>
        <dbReference type="ARBA" id="ARBA00022670"/>
    </source>
</evidence>
<keyword evidence="10" id="KW-0677">Repeat</keyword>
<evidence type="ECO:0000256" key="16">
    <source>
        <dbReference type="ARBA" id="ARBA00023026"/>
    </source>
</evidence>
<dbReference type="Proteomes" id="UP000229055">
    <property type="component" value="Chromosome"/>
</dbReference>
<dbReference type="GO" id="GO:0020002">
    <property type="term" value="C:host cell plasma membrane"/>
    <property type="evidence" value="ECO:0007669"/>
    <property type="project" value="UniProtKB-SubCell"/>
</dbReference>
<organism evidence="23 24">
    <name type="scientific">Candidatus Williamhamiltonella defendens</name>
    <dbReference type="NCBI Taxonomy" id="138072"/>
    <lineage>
        <taxon>Bacteria</taxon>
        <taxon>Pseudomonadati</taxon>
        <taxon>Pseudomonadota</taxon>
        <taxon>Gammaproteobacteria</taxon>
        <taxon>Enterobacterales</taxon>
        <taxon>Enterobacteriaceae</taxon>
        <taxon>aphid secondary symbionts</taxon>
        <taxon>Candidatus Williamhamiltonella</taxon>
    </lineage>
</organism>
<keyword evidence="14" id="KW-0460">Magnesium</keyword>
<evidence type="ECO:0000256" key="6">
    <source>
        <dbReference type="ARBA" id="ARBA00022656"/>
    </source>
</evidence>
<dbReference type="InterPro" id="IPR011049">
    <property type="entry name" value="Serralysin-like_metalloprot_C"/>
</dbReference>
<dbReference type="SUPFAM" id="SSF48371">
    <property type="entry name" value="ARM repeat"/>
    <property type="match status" value="1"/>
</dbReference>
<dbReference type="CDD" id="cd20500">
    <property type="entry name" value="Peptidase_C80"/>
    <property type="match status" value="1"/>
</dbReference>
<evidence type="ECO:0000256" key="15">
    <source>
        <dbReference type="ARBA" id="ARBA00022870"/>
    </source>
</evidence>
<evidence type="ECO:0000256" key="13">
    <source>
        <dbReference type="ARBA" id="ARBA00022813"/>
    </source>
</evidence>
<keyword evidence="16" id="KW-0843">Virulence</keyword>
<keyword evidence="4" id="KW-1032">Host cell membrane</keyword>
<evidence type="ECO:0000313" key="23">
    <source>
        <dbReference type="EMBL" id="ATW33607.1"/>
    </source>
</evidence>
<dbReference type="InterPro" id="IPR028994">
    <property type="entry name" value="Integrin_alpha_N"/>
</dbReference>
<feature type="region of interest" description="Disordered" evidence="21">
    <location>
        <begin position="1463"/>
        <end position="1482"/>
    </location>
</feature>
<reference evidence="24" key="2">
    <citation type="submission" date="2017-11" db="EMBL/GenBank/DDBJ databases">
        <title>PacBio sequencing of new strain of the secondary endosymbiont Candidatus Hamiltonella defensa.</title>
        <authorList>
            <person name="Strand M.R."/>
            <person name="Oliver K."/>
        </authorList>
    </citation>
    <scope>NUCLEOTIDE SEQUENCE [LARGE SCALE GENOMIC DNA]</scope>
    <source>
        <strain evidence="24">ZA17</strain>
    </source>
</reference>
<keyword evidence="8" id="KW-0808">Transferase</keyword>
<dbReference type="EMBL" id="CP017613">
    <property type="protein sequence ID" value="ATW33607.1"/>
    <property type="molecule type" value="Genomic_DNA"/>
</dbReference>
<keyword evidence="19" id="KW-1035">Host cytoplasm</keyword>
<keyword evidence="13" id="KW-0068">Autocatalytic cleavage</keyword>
<keyword evidence="12" id="KW-0788">Thiol protease</keyword>
<evidence type="ECO:0000256" key="4">
    <source>
        <dbReference type="ARBA" id="ARBA00022511"/>
    </source>
</evidence>
<accession>A0A2D3TCR2</accession>
<dbReference type="GO" id="GO:0035770">
    <property type="term" value="C:ribonucleoprotein granule"/>
    <property type="evidence" value="ECO:0007669"/>
    <property type="project" value="TreeGrafter"/>
</dbReference>
<evidence type="ECO:0000313" key="24">
    <source>
        <dbReference type="Proteomes" id="UP000229055"/>
    </source>
</evidence>
<dbReference type="GO" id="GO:0008234">
    <property type="term" value="F:cysteine-type peptidase activity"/>
    <property type="evidence" value="ECO:0007669"/>
    <property type="project" value="UniProtKB-KW"/>
</dbReference>
<dbReference type="GO" id="GO:0046872">
    <property type="term" value="F:metal ion binding"/>
    <property type="evidence" value="ECO:0007669"/>
    <property type="project" value="UniProtKB-KW"/>
</dbReference>
<feature type="compositionally biased region" description="Polar residues" evidence="21">
    <location>
        <begin position="1463"/>
        <end position="1476"/>
    </location>
</feature>
<feature type="compositionally biased region" description="Basic and acidic residues" evidence="21">
    <location>
        <begin position="1656"/>
        <end position="1669"/>
    </location>
</feature>
<dbReference type="GO" id="GO:0006508">
    <property type="term" value="P:proteolysis"/>
    <property type="evidence" value="ECO:0007669"/>
    <property type="project" value="UniProtKB-KW"/>
</dbReference>
<dbReference type="InterPro" id="IPR050870">
    <property type="entry name" value="FAST_kinase"/>
</dbReference>
<comment type="cofactor">
    <cofactor evidence="1">
        <name>Mg(2+)</name>
        <dbReference type="ChEBI" id="CHEBI:18420"/>
    </cofactor>
</comment>
<keyword evidence="5" id="KW-0964">Secreted</keyword>
<feature type="region of interest" description="Disordered" evidence="21">
    <location>
        <begin position="1648"/>
        <end position="1672"/>
    </location>
</feature>
<dbReference type="GO" id="GO:0005576">
    <property type="term" value="C:extracellular region"/>
    <property type="evidence" value="ECO:0007669"/>
    <property type="project" value="UniProtKB-SubCell"/>
</dbReference>
<evidence type="ECO:0000256" key="11">
    <source>
        <dbReference type="ARBA" id="ARBA00022801"/>
    </source>
</evidence>
<evidence type="ECO:0000259" key="22">
    <source>
        <dbReference type="PROSITE" id="PS51771"/>
    </source>
</evidence>
<comment type="subcellular location">
    <subcellularLocation>
        <location evidence="2">Host cell membrane</location>
    </subcellularLocation>
    <subcellularLocation>
        <location evidence="20">Host cytoplasm</location>
        <location evidence="20">Host cytosol</location>
    </subcellularLocation>
    <subcellularLocation>
        <location evidence="3">Secreted</location>
    </subcellularLocation>
</comment>
<keyword evidence="17" id="KW-0446">Lipid-binding</keyword>
<evidence type="ECO:0000256" key="14">
    <source>
        <dbReference type="ARBA" id="ARBA00022842"/>
    </source>
</evidence>
<dbReference type="PANTHER" id="PTHR21228">
    <property type="entry name" value="FAST LEU-RICH DOMAIN-CONTAINING"/>
    <property type="match status" value="1"/>
</dbReference>
<keyword evidence="11" id="KW-0378">Hydrolase</keyword>
<keyword evidence="6" id="KW-0800">Toxin</keyword>
<evidence type="ECO:0000256" key="8">
    <source>
        <dbReference type="ARBA" id="ARBA00022679"/>
    </source>
</evidence>
<dbReference type="SUPFAM" id="SSF69318">
    <property type="entry name" value="Integrin alpha N-terminal domain"/>
    <property type="match status" value="1"/>
</dbReference>
<protein>
    <recommendedName>
        <fullName evidence="22">Peptidase C80 domain-containing protein</fullName>
    </recommendedName>
</protein>
<dbReference type="GO" id="GO:0044528">
    <property type="term" value="P:regulation of mitochondrial mRNA stability"/>
    <property type="evidence" value="ECO:0007669"/>
    <property type="project" value="TreeGrafter"/>
</dbReference>
<dbReference type="PROSITE" id="PS51771">
    <property type="entry name" value="CGT_MARTX_CPD"/>
    <property type="match status" value="1"/>
</dbReference>